<dbReference type="AlphaFoldDB" id="A0AAN9LJD8"/>
<reference evidence="2 3" key="1">
    <citation type="submission" date="2024-01" db="EMBL/GenBank/DDBJ databases">
        <title>The genomes of 5 underutilized Papilionoideae crops provide insights into root nodulation and disease resistanc.</title>
        <authorList>
            <person name="Jiang F."/>
        </authorList>
    </citation>
    <scope>NUCLEOTIDE SEQUENCE [LARGE SCALE GENOMIC DNA]</scope>
    <source>
        <strain evidence="2">LVBAO_FW01</strain>
        <tissue evidence="2">Leaves</tissue>
    </source>
</reference>
<dbReference type="PANTHER" id="PTHR36746">
    <property type="entry name" value="BNAC04G51760D PROTEIN"/>
    <property type="match status" value="1"/>
</dbReference>
<evidence type="ECO:0000313" key="3">
    <source>
        <dbReference type="Proteomes" id="UP001367508"/>
    </source>
</evidence>
<feature type="compositionally biased region" description="Polar residues" evidence="1">
    <location>
        <begin position="178"/>
        <end position="188"/>
    </location>
</feature>
<feature type="region of interest" description="Disordered" evidence="1">
    <location>
        <begin position="178"/>
        <end position="235"/>
    </location>
</feature>
<proteinExistence type="predicted"/>
<evidence type="ECO:0000256" key="1">
    <source>
        <dbReference type="SAM" id="MobiDB-lite"/>
    </source>
</evidence>
<dbReference type="Proteomes" id="UP001367508">
    <property type="component" value="Unassembled WGS sequence"/>
</dbReference>
<organism evidence="2 3">
    <name type="scientific">Canavalia gladiata</name>
    <name type="common">Sword bean</name>
    <name type="synonym">Dolichos gladiatus</name>
    <dbReference type="NCBI Taxonomy" id="3824"/>
    <lineage>
        <taxon>Eukaryota</taxon>
        <taxon>Viridiplantae</taxon>
        <taxon>Streptophyta</taxon>
        <taxon>Embryophyta</taxon>
        <taxon>Tracheophyta</taxon>
        <taxon>Spermatophyta</taxon>
        <taxon>Magnoliopsida</taxon>
        <taxon>eudicotyledons</taxon>
        <taxon>Gunneridae</taxon>
        <taxon>Pentapetalae</taxon>
        <taxon>rosids</taxon>
        <taxon>fabids</taxon>
        <taxon>Fabales</taxon>
        <taxon>Fabaceae</taxon>
        <taxon>Papilionoideae</taxon>
        <taxon>50 kb inversion clade</taxon>
        <taxon>NPAAA clade</taxon>
        <taxon>indigoferoid/millettioid clade</taxon>
        <taxon>Phaseoleae</taxon>
        <taxon>Canavalia</taxon>
    </lineage>
</organism>
<dbReference type="EMBL" id="JAYMYQ010000004">
    <property type="protein sequence ID" value="KAK7336716.1"/>
    <property type="molecule type" value="Genomic_DNA"/>
</dbReference>
<evidence type="ECO:0000313" key="2">
    <source>
        <dbReference type="EMBL" id="KAK7336716.1"/>
    </source>
</evidence>
<name>A0AAN9LJD8_CANGL</name>
<dbReference type="PANTHER" id="PTHR36746:SF12">
    <property type="entry name" value="DUF4005 DOMAIN-CONTAINING PROTEIN"/>
    <property type="match status" value="1"/>
</dbReference>
<keyword evidence="3" id="KW-1185">Reference proteome</keyword>
<accession>A0AAN9LJD8</accession>
<protein>
    <submittedName>
        <fullName evidence="2">Uncharacterized protein</fullName>
    </submittedName>
</protein>
<feature type="compositionally biased region" description="Polar residues" evidence="1">
    <location>
        <begin position="222"/>
        <end position="235"/>
    </location>
</feature>
<comment type="caution">
    <text evidence="2">The sequence shown here is derived from an EMBL/GenBank/DDBJ whole genome shotgun (WGS) entry which is preliminary data.</text>
</comment>
<sequence>MEKNTTSSSSICWKIRQALATNPAFRAIHRIKHYYREPRHVITHSNSPSLPPSTHLPSNLKANTQGEGTIPIKFDQSIPKSTSTVHGQVSKVASPQVGISETKHKVAAKVEPEPWHVQGSKAGGIKSKHNGKESIGPLKEQHGLGKVHSEQQAKKTLDINDTFAEYIERARYRIRTVSNVGRGQSNSVPDEAKGNNGNSNRTDNQKDHFADFIQHARKKIRTTSNVGKTSSLKRG</sequence>
<gene>
    <name evidence="2" type="ORF">VNO77_17262</name>
</gene>